<protein>
    <submittedName>
        <fullName evidence="7">Amino acid adenylation domain-containing protein/non-ribosomal peptide synthase protein (TIGR01720 family)</fullName>
    </submittedName>
</protein>
<evidence type="ECO:0000256" key="1">
    <source>
        <dbReference type="ARBA" id="ARBA00001957"/>
    </source>
</evidence>
<dbReference type="Pfam" id="PF00501">
    <property type="entry name" value="AMP-binding"/>
    <property type="match status" value="1"/>
</dbReference>
<dbReference type="Gene3D" id="2.30.38.10">
    <property type="entry name" value="Luciferase, Domain 3"/>
    <property type="match status" value="1"/>
</dbReference>
<dbReference type="Pfam" id="PF00550">
    <property type="entry name" value="PP-binding"/>
    <property type="match status" value="1"/>
</dbReference>
<dbReference type="NCBIfam" id="TIGR01733">
    <property type="entry name" value="AA-adenyl-dom"/>
    <property type="match status" value="1"/>
</dbReference>
<evidence type="ECO:0000313" key="7">
    <source>
        <dbReference type="EMBL" id="MBP2022160.1"/>
    </source>
</evidence>
<keyword evidence="2" id="KW-0596">Phosphopantetheine</keyword>
<keyword evidence="5" id="KW-0045">Antibiotic biosynthesis</keyword>
<dbReference type="Proteomes" id="UP001519308">
    <property type="component" value="Unassembled WGS sequence"/>
</dbReference>
<evidence type="ECO:0000256" key="5">
    <source>
        <dbReference type="ARBA" id="ARBA00023194"/>
    </source>
</evidence>
<dbReference type="SUPFAM" id="SSF47336">
    <property type="entry name" value="ACP-like"/>
    <property type="match status" value="1"/>
</dbReference>
<evidence type="ECO:0000256" key="3">
    <source>
        <dbReference type="ARBA" id="ARBA00022553"/>
    </source>
</evidence>
<sequence>MKIKESIKVEDLKKVLNKIVEINEGLRIRVTEKDGQPLQYISEYNEATIDVADFSGCENPIKHHKLWVENIMRKVFPLENSPLYYFALYKISEKEYGILLNIHHIIADGWSISLIQKQICDIYARLNTEAGKNTNEVYSYIEYVNKESEYLSSEKFLKNKRYWNDKFSDLPEGSLYRTTLSVQGKRETFELDSELSNDIKEFLKVRKSSLNTFFITVFLIYVNKTSNEKDIALGVPVFNRSGSKEKNMIGMFTSTMPFRLNLNTDLSIKELINAVNRELKISFINQRYPYDLLIKDLELSKKGFDSLFKFAVNYYNSKYEDNLEGIDIEVDEHYNGNQSYSLQLIIKEWLEGHITLSFDYKVAEYSEEDISIMKDYLIKIAKEILSNEDSRIKDIKLLSEEELNYKIKAINATDYKYPKDKTIIQLFEEQVKKTPNNIAVSFEEETLTYRQLNERSNKFANYLKSEGVKAQDIVAILETHSLELVISILGILKVGAAYLPIDPSNPIERIKYILEDSKSVILISNFQVEEHRELPCKWINIKNVDISFFEKENLKEKINVEDLVYIIYTSGSTGKPKGVMIEHRGLVNYICWAAKMYLKDRSEVVPLYSSIAFDLTVTSIFAPLVSGNQVIVYEKKDDEFALFKILEENKATVIKLTPAHLTLLKDLDNTQSKVKRLIVGGDDLKVALARDIYKSFGGKIEILNEYGPTETVVGCMIHKYDFEKNNDLSVPIGYPADNVQVYILDKDYNIVPDGTVGELFVSGDGVSRGYINNEALTSSKFITNPFIESKSMYRTGDLVRYLKNGLIEYVGRVDNQVKLRGFRIEVGEIEEHLMKNEKIKDAVVVYKENPSGSYGLEAFIVNREEIETSEIKQWLLRFVPQYMIPGKFIFLDRLPLTTNGKIDYKALPQSSGEEKVLIKGESTEERALVSIFEEVLGVSNISMNDEFYSLGGDSIKAIQIASKLKNLGFMVEVKDILTLTTIKDIADTLIIHEEKEEKVLEVCEGDIPLTPIMKWFFKKRLYNENYYNQYVLLENSKSIEGTVIKAAISKLVEHHDILRANYNKEKNSLYYNNTQLNEEENVEIIDLSKLSYGQQLKEMESLRGKIKDKFSIESTKLFKLYVFNLGERGQGLLFTAHHLLVDGISWRIILEDFIGGIHQLQNNERIVLPKKTTSFKSWSESLYEYSKKDVGKETEYWRTLEEGRVNNTIASKEVQDTVKTSTTIYSDFQTVAIEGLTKTAKENYEMKFHEALIAALAIALNKWNNSKDITIELERHGREAIDKSTDISRTVGWFTSMYPAHLKVHSKDIDSNFLSLREQLRNIPNKGFNYSIIKYLKGELKQSEDSLVRFNYLGDFDNILEDKSLGTVNIQCGLDTDENNRLTSKLDITAMIVNKTLRIGITYGKNKFKESTVENFIGIYRKVLEEYLGTPHSENSNEINHLVEDLVAASQLEQ</sequence>
<comment type="cofactor">
    <cofactor evidence="1">
        <name>pantetheine 4'-phosphate</name>
        <dbReference type="ChEBI" id="CHEBI:47942"/>
    </cofactor>
</comment>
<evidence type="ECO:0000313" key="8">
    <source>
        <dbReference type="Proteomes" id="UP001519308"/>
    </source>
</evidence>
<dbReference type="PROSITE" id="PS00012">
    <property type="entry name" value="PHOSPHOPANTETHEINE"/>
    <property type="match status" value="1"/>
</dbReference>
<dbReference type="InterPro" id="IPR025110">
    <property type="entry name" value="AMP-bd_C"/>
</dbReference>
<keyword evidence="3" id="KW-0597">Phosphoprotein</keyword>
<dbReference type="InterPro" id="IPR001242">
    <property type="entry name" value="Condensation_dom"/>
</dbReference>
<dbReference type="InterPro" id="IPR020459">
    <property type="entry name" value="AMP-binding"/>
</dbReference>
<organism evidence="7 8">
    <name type="scientific">Clostridium punense</name>
    <dbReference type="NCBI Taxonomy" id="1054297"/>
    <lineage>
        <taxon>Bacteria</taxon>
        <taxon>Bacillati</taxon>
        <taxon>Bacillota</taxon>
        <taxon>Clostridia</taxon>
        <taxon>Eubacteriales</taxon>
        <taxon>Clostridiaceae</taxon>
        <taxon>Clostridium</taxon>
    </lineage>
</organism>
<dbReference type="PANTHER" id="PTHR45527">
    <property type="entry name" value="NONRIBOSOMAL PEPTIDE SYNTHETASE"/>
    <property type="match status" value="1"/>
</dbReference>
<keyword evidence="4" id="KW-0677">Repeat</keyword>
<dbReference type="InterPro" id="IPR010071">
    <property type="entry name" value="AA_adenyl_dom"/>
</dbReference>
<dbReference type="PANTHER" id="PTHR45527:SF1">
    <property type="entry name" value="FATTY ACID SYNTHASE"/>
    <property type="match status" value="1"/>
</dbReference>
<accession>A0ABS4K301</accession>
<evidence type="ECO:0000256" key="2">
    <source>
        <dbReference type="ARBA" id="ARBA00022450"/>
    </source>
</evidence>
<dbReference type="InterPro" id="IPR010060">
    <property type="entry name" value="NRPS_synth"/>
</dbReference>
<comment type="caution">
    <text evidence="7">The sequence shown here is derived from an EMBL/GenBank/DDBJ whole genome shotgun (WGS) entry which is preliminary data.</text>
</comment>
<dbReference type="InterPro" id="IPR023213">
    <property type="entry name" value="CAT-like_dom_sf"/>
</dbReference>
<dbReference type="Gene3D" id="1.10.1200.10">
    <property type="entry name" value="ACP-like"/>
    <property type="match status" value="1"/>
</dbReference>
<dbReference type="InterPro" id="IPR000873">
    <property type="entry name" value="AMP-dep_synth/lig_dom"/>
</dbReference>
<dbReference type="PRINTS" id="PR00154">
    <property type="entry name" value="AMPBINDING"/>
</dbReference>
<dbReference type="InterPro" id="IPR009081">
    <property type="entry name" value="PP-bd_ACP"/>
</dbReference>
<keyword evidence="8" id="KW-1185">Reference proteome</keyword>
<dbReference type="Gene3D" id="3.30.559.10">
    <property type="entry name" value="Chloramphenicol acetyltransferase-like domain"/>
    <property type="match status" value="2"/>
</dbReference>
<evidence type="ECO:0000259" key="6">
    <source>
        <dbReference type="PROSITE" id="PS50075"/>
    </source>
</evidence>
<dbReference type="InterPro" id="IPR036736">
    <property type="entry name" value="ACP-like_sf"/>
</dbReference>
<dbReference type="PROSITE" id="PS00455">
    <property type="entry name" value="AMP_BINDING"/>
    <property type="match status" value="1"/>
</dbReference>
<dbReference type="Gene3D" id="3.40.50.980">
    <property type="match status" value="2"/>
</dbReference>
<dbReference type="Pfam" id="PF13193">
    <property type="entry name" value="AMP-binding_C"/>
    <property type="match status" value="1"/>
</dbReference>
<dbReference type="InterPro" id="IPR045851">
    <property type="entry name" value="AMP-bd_C_sf"/>
</dbReference>
<name>A0ABS4K301_9CLOT</name>
<feature type="domain" description="Carrier" evidence="6">
    <location>
        <begin position="919"/>
        <end position="993"/>
    </location>
</feature>
<dbReference type="PROSITE" id="PS50075">
    <property type="entry name" value="CARRIER"/>
    <property type="match status" value="1"/>
</dbReference>
<reference evidence="7 8" key="1">
    <citation type="submission" date="2021-03" db="EMBL/GenBank/DDBJ databases">
        <title>Genomic Encyclopedia of Type Strains, Phase IV (KMG-IV): sequencing the most valuable type-strain genomes for metagenomic binning, comparative biology and taxonomic classification.</title>
        <authorList>
            <person name="Goeker M."/>
        </authorList>
    </citation>
    <scope>NUCLEOTIDE SEQUENCE [LARGE SCALE GENOMIC DNA]</scope>
    <source>
        <strain evidence="7 8">DSM 28650</strain>
    </source>
</reference>
<dbReference type="NCBIfam" id="TIGR01720">
    <property type="entry name" value="NRPS-para261"/>
    <property type="match status" value="1"/>
</dbReference>
<dbReference type="InterPro" id="IPR006162">
    <property type="entry name" value="Ppantetheine_attach_site"/>
</dbReference>
<dbReference type="EMBL" id="JAGGLL010000013">
    <property type="protein sequence ID" value="MBP2022160.1"/>
    <property type="molecule type" value="Genomic_DNA"/>
</dbReference>
<dbReference type="Pfam" id="PF00668">
    <property type="entry name" value="Condensation"/>
    <property type="match status" value="2"/>
</dbReference>
<dbReference type="Gene3D" id="3.30.300.30">
    <property type="match status" value="1"/>
</dbReference>
<dbReference type="InterPro" id="IPR020845">
    <property type="entry name" value="AMP-binding_CS"/>
</dbReference>
<dbReference type="SUPFAM" id="SSF56801">
    <property type="entry name" value="Acetyl-CoA synthetase-like"/>
    <property type="match status" value="1"/>
</dbReference>
<dbReference type="SUPFAM" id="SSF52777">
    <property type="entry name" value="CoA-dependent acyltransferases"/>
    <property type="match status" value="4"/>
</dbReference>
<proteinExistence type="predicted"/>
<gene>
    <name evidence="7" type="ORF">J2Z44_001961</name>
</gene>
<dbReference type="Gene3D" id="3.30.559.30">
    <property type="entry name" value="Nonribosomal peptide synthetase, condensation domain"/>
    <property type="match status" value="2"/>
</dbReference>
<evidence type="ECO:0000256" key="4">
    <source>
        <dbReference type="ARBA" id="ARBA00022737"/>
    </source>
</evidence>